<organism evidence="5 6">
    <name type="scientific">Paenibacillus glycinis</name>
    <dbReference type="NCBI Taxonomy" id="2697035"/>
    <lineage>
        <taxon>Bacteria</taxon>
        <taxon>Bacillati</taxon>
        <taxon>Bacillota</taxon>
        <taxon>Bacilli</taxon>
        <taxon>Bacillales</taxon>
        <taxon>Paenibacillaceae</taxon>
        <taxon>Paenibacillus</taxon>
    </lineage>
</organism>
<gene>
    <name evidence="5" type="ORF">GT019_15815</name>
</gene>
<feature type="domain" description="BIG2" evidence="4">
    <location>
        <begin position="971"/>
        <end position="1043"/>
    </location>
</feature>
<evidence type="ECO:0000256" key="1">
    <source>
        <dbReference type="ARBA" id="ARBA00004496"/>
    </source>
</evidence>
<dbReference type="InterPro" id="IPR032480">
    <property type="entry name" value="DUF5057"/>
</dbReference>
<sequence length="1438" mass="151825">MSKIWRKRIAGLLALGILAALVAFPGIHPWSAHADGAVYYAVKTSGNKFISVGANGKLTATATNVGSSAELFELVENNDGTYSLRSKSTGDYVTSASKSAALAATAASIGDKEKFFREGHDLYLKSAVKNGKYVSVHSDDALYADKDDSGDAASFRYAQNVTKLLEITDNGTSDLLPVLGALPAVSIETISMKRFVALRGELDGKYDAIYIGKGQYNPAKVPHTSSDNRAASHNTTNLENDITMLKANEIVDQFIAKGQLVFLYSDDAQKSGLVYQGSTDKNGKLTLAHGNLYNAFASYTGAGRENVVVLNASGLANLASRFASYDTLLNQRPKLTLSGQPQSYLTNPSFLYRAGDKLTFTYTVPNRGAFEPGRLSANLYLGLDQAVKFGADQIVASSGVTGANGELSYTLPQGYSGLYYWKLEIVDQTSKLRSYETGVIRYRDLETNVRVLQIMPNDSVTSSLKNANNMNQSYLAGTDEYNIAITTTTFKDFNEKMDKSKLNGLYDMLIFGFADSYNSNASITQSTANAVNSFIQTGQSVMFTHDTVFSSNGARNTWIDNFQETTGQIDPWTDLGLSAPNTSKTVQKVNDGLLNQFPFNLNNATPAVATTHNQYFTLDLEDEDVVPWYNITGSNRDPNDSWNHYYTYSKGNVTYSGTGHTNNNFPDWEQKLFVNTMFRAFMGSNHAPVLTVYNPLDYSASKDNFVPSYQDINLSFMPEDYDFKDRNLTVGIAYAYDNGAGTKTVTLPNMTAISGSTVNKTIPNPLPGGGDLSIIVTVTDKTGAKAAKTIPVKVKAISSNLSVKRMLSGLAPDGGHELVLDRNATAVMTYTATPKPIAKSLSTDGANLTISGIAFNEKLPAGLEIAGSLPAGIAKSGDAQSGYALSGSFGSITYALAADGKSYSAPPLTFSITLKPVIAGTLPLNNASLTFKDIGQTAATSLPFDAYSINSIVRLETLSLSIQDLTLVNKRDGSGSVVRDTATIIPAFTPADATPSFSWSSSNPAVVSVSTTTAGNGLVTGNAKGTAAVTVTDAITGRHATANVTVIESGLSIEGPDSVSAGSKIDLSAALTKPDRETVSSIRWSVFNPANGGQASLGRTDGASTTLTGERAGTVTVSLHVETHYASSVDGSTITTAYDAAKTVEISNPQLGLTTAAGIIGVGDEVKLTANLVSPLTHLPITDLSFINAVSWNFVEANANQFALLPGGTGKALTNSLKAIAPGNVTAAVSVQLLGLSLPLPLKQELPIAIKDRAPVIAGTDMVRAGGAINNVTLGWAGEAGTPSFPFTPAWTLSNSPSGSTTFTPAGAGQTGGQLTTGPQDGGRVTLQVSVPTPAGITLKGTKQITIVNLTVPETLTMYQGATAALTDADFLRIAPADLRSSLLGQLRWSSDNDNLVAVSDTGVVTAKRKGTAAVSVSYPALGITVKTLVTVNNTDKY</sequence>
<evidence type="ECO:0000313" key="5">
    <source>
        <dbReference type="EMBL" id="NBD25350.1"/>
    </source>
</evidence>
<dbReference type="SUPFAM" id="SSF50405">
    <property type="entry name" value="Actin-crosslinking proteins"/>
    <property type="match status" value="1"/>
</dbReference>
<keyword evidence="3" id="KW-0009">Actin-binding</keyword>
<dbReference type="Proteomes" id="UP000665561">
    <property type="component" value="Unassembled WGS sequence"/>
</dbReference>
<dbReference type="Gene3D" id="2.60.40.1080">
    <property type="match status" value="2"/>
</dbReference>
<dbReference type="SMART" id="SM00635">
    <property type="entry name" value="BID_2"/>
    <property type="match status" value="2"/>
</dbReference>
<dbReference type="Pfam" id="PF16480">
    <property type="entry name" value="DUF5057"/>
    <property type="match status" value="1"/>
</dbReference>
<dbReference type="EMBL" id="JAAAMV010000012">
    <property type="protein sequence ID" value="NBD25350.1"/>
    <property type="molecule type" value="Genomic_DNA"/>
</dbReference>
<dbReference type="InterPro" id="IPR029062">
    <property type="entry name" value="Class_I_gatase-like"/>
</dbReference>
<dbReference type="CDD" id="cd00257">
    <property type="entry name" value="beta-trefoil_FSCN-like"/>
    <property type="match status" value="1"/>
</dbReference>
<proteinExistence type="predicted"/>
<dbReference type="Gene3D" id="3.40.50.880">
    <property type="match status" value="1"/>
</dbReference>
<dbReference type="InterPro" id="IPR008999">
    <property type="entry name" value="Actin-crosslinking"/>
</dbReference>
<dbReference type="InterPro" id="IPR003343">
    <property type="entry name" value="Big_2"/>
</dbReference>
<feature type="domain" description="BIG2" evidence="4">
    <location>
        <begin position="1346"/>
        <end position="1428"/>
    </location>
</feature>
<dbReference type="Pfam" id="PF02368">
    <property type="entry name" value="Big_2"/>
    <property type="match status" value="1"/>
</dbReference>
<keyword evidence="6" id="KW-1185">Reference proteome</keyword>
<keyword evidence="2" id="KW-0963">Cytoplasm</keyword>
<evidence type="ECO:0000256" key="3">
    <source>
        <dbReference type="ARBA" id="ARBA00023203"/>
    </source>
</evidence>
<accession>A0ABW9XRS1</accession>
<reference evidence="5 6" key="1">
    <citation type="submission" date="2020-01" db="EMBL/GenBank/DDBJ databases">
        <title>Paenibacillus soybeanensis sp. nov. isolated from the nodules of soybean (Glycine max(L.) Merr).</title>
        <authorList>
            <person name="Wang H."/>
        </authorList>
    </citation>
    <scope>NUCLEOTIDE SEQUENCE [LARGE SCALE GENOMIC DNA]</scope>
    <source>
        <strain evidence="5 6">T1</strain>
    </source>
</reference>
<dbReference type="SUPFAM" id="SSF49373">
    <property type="entry name" value="Invasin/intimin cell-adhesion fragments"/>
    <property type="match status" value="2"/>
</dbReference>
<dbReference type="Pfam" id="PF06268">
    <property type="entry name" value="Fascin"/>
    <property type="match status" value="1"/>
</dbReference>
<comment type="caution">
    <text evidence="5">The sequence shown here is derived from an EMBL/GenBank/DDBJ whole genome shotgun (WGS) entry which is preliminary data.</text>
</comment>
<dbReference type="InterPro" id="IPR008964">
    <property type="entry name" value="Invasin/intimin_cell_adhesion"/>
</dbReference>
<protein>
    <submittedName>
        <fullName evidence="5">DUF5057 domain-containing protein</fullName>
    </submittedName>
</protein>
<dbReference type="InterPro" id="IPR022768">
    <property type="entry name" value="Fascin-like_dom"/>
</dbReference>
<name>A0ABW9XRS1_9BACL</name>
<comment type="subcellular location">
    <subcellularLocation>
        <location evidence="1">Cytoplasm</location>
    </subcellularLocation>
</comment>
<evidence type="ECO:0000313" key="6">
    <source>
        <dbReference type="Proteomes" id="UP000665561"/>
    </source>
</evidence>
<dbReference type="Gene3D" id="2.80.10.50">
    <property type="match status" value="1"/>
</dbReference>
<evidence type="ECO:0000259" key="4">
    <source>
        <dbReference type="SMART" id="SM00635"/>
    </source>
</evidence>
<dbReference type="RefSeq" id="WP_161744164.1">
    <property type="nucleotide sequence ID" value="NZ_JAAAMV010000012.1"/>
</dbReference>
<evidence type="ECO:0000256" key="2">
    <source>
        <dbReference type="ARBA" id="ARBA00022490"/>
    </source>
</evidence>